<evidence type="ECO:0008006" key="14">
    <source>
        <dbReference type="Google" id="ProtNLM"/>
    </source>
</evidence>
<keyword evidence="7" id="KW-0653">Protein transport</keyword>
<dbReference type="InterPro" id="IPR027417">
    <property type="entry name" value="P-loop_NTPase"/>
</dbReference>
<comment type="subcellular location">
    <subcellularLocation>
        <location evidence="1">Golgi apparatus</location>
    </subcellularLocation>
</comment>
<dbReference type="GO" id="GO:0015031">
    <property type="term" value="P:protein transport"/>
    <property type="evidence" value="ECO:0007669"/>
    <property type="project" value="UniProtKB-KW"/>
</dbReference>
<sequence>MEAPLPKCTRTFFVVESNDRERVAAARNELHRILNKKELSNVVLLVFENKQDLPNSMPAAEVADKLGLHSLNHRPWYIQRTSATSGEGFHEGLEWLSKNISNEAA</sequence>
<dbReference type="AlphaFoldDB" id="A0A978UT32"/>
<evidence type="ECO:0000256" key="9">
    <source>
        <dbReference type="ARBA" id="ARBA00023134"/>
    </source>
</evidence>
<proteinExistence type="inferred from homology"/>
<dbReference type="FunFam" id="3.40.50.300:FF:003500">
    <property type="entry name" value="ADP-ribosylation factor 1"/>
    <property type="match status" value="1"/>
</dbReference>
<dbReference type="Pfam" id="PF00025">
    <property type="entry name" value="Arf"/>
    <property type="match status" value="1"/>
</dbReference>
<feature type="binding site" evidence="11">
    <location>
        <begin position="49"/>
        <end position="52"/>
    </location>
    <ligand>
        <name>GTP</name>
        <dbReference type="ChEBI" id="CHEBI:37565"/>
    </ligand>
</feature>
<evidence type="ECO:0000256" key="7">
    <source>
        <dbReference type="ARBA" id="ARBA00022927"/>
    </source>
</evidence>
<dbReference type="PANTHER" id="PTHR11711">
    <property type="entry name" value="ADP RIBOSYLATION FACTOR-RELATED"/>
    <property type="match status" value="1"/>
</dbReference>
<keyword evidence="4" id="KW-0519">Myristate</keyword>
<dbReference type="SUPFAM" id="SSF52540">
    <property type="entry name" value="P-loop containing nucleoside triphosphate hydrolases"/>
    <property type="match status" value="1"/>
</dbReference>
<keyword evidence="5 11" id="KW-0547">Nucleotide-binding</keyword>
<keyword evidence="8" id="KW-0333">Golgi apparatus</keyword>
<dbReference type="PROSITE" id="PS51417">
    <property type="entry name" value="ARF"/>
    <property type="match status" value="1"/>
</dbReference>
<dbReference type="GO" id="GO:0005525">
    <property type="term" value="F:GTP binding"/>
    <property type="evidence" value="ECO:0007669"/>
    <property type="project" value="UniProtKB-KW"/>
</dbReference>
<keyword evidence="6" id="KW-0931">ER-Golgi transport</keyword>
<evidence type="ECO:0000256" key="11">
    <source>
        <dbReference type="PIRSR" id="PIRSR606689-1"/>
    </source>
</evidence>
<dbReference type="Gene3D" id="3.40.50.300">
    <property type="entry name" value="P-loop containing nucleotide triphosphate hydrolases"/>
    <property type="match status" value="1"/>
</dbReference>
<evidence type="ECO:0000256" key="3">
    <source>
        <dbReference type="ARBA" id="ARBA00022448"/>
    </source>
</evidence>
<dbReference type="InterPro" id="IPR006689">
    <property type="entry name" value="Small_GTPase_ARF/SAR"/>
</dbReference>
<evidence type="ECO:0000313" key="13">
    <source>
        <dbReference type="Proteomes" id="UP000813462"/>
    </source>
</evidence>
<keyword evidence="9 11" id="KW-0342">GTP-binding</keyword>
<keyword evidence="3" id="KW-0813">Transport</keyword>
<gene>
    <name evidence="12" type="ORF">FEM48_Zijuj09G0127500</name>
</gene>
<comment type="similarity">
    <text evidence="2">Belongs to the small GTPase superfamily. Arf family.</text>
</comment>
<dbReference type="GO" id="GO:0016004">
    <property type="term" value="F:phospholipase activator activity"/>
    <property type="evidence" value="ECO:0007669"/>
    <property type="project" value="UniProtKB-ARBA"/>
</dbReference>
<name>A0A978UT32_ZIZJJ</name>
<dbReference type="SMART" id="SM00177">
    <property type="entry name" value="ARF"/>
    <property type="match status" value="1"/>
</dbReference>
<dbReference type="Proteomes" id="UP000813462">
    <property type="component" value="Unassembled WGS sequence"/>
</dbReference>
<evidence type="ECO:0000313" key="12">
    <source>
        <dbReference type="EMBL" id="KAH7518032.1"/>
    </source>
</evidence>
<evidence type="ECO:0000256" key="1">
    <source>
        <dbReference type="ARBA" id="ARBA00004555"/>
    </source>
</evidence>
<dbReference type="GO" id="GO:0003924">
    <property type="term" value="F:GTPase activity"/>
    <property type="evidence" value="ECO:0007669"/>
    <property type="project" value="InterPro"/>
</dbReference>
<dbReference type="GO" id="GO:0016192">
    <property type="term" value="P:vesicle-mediated transport"/>
    <property type="evidence" value="ECO:0007669"/>
    <property type="project" value="UniProtKB-KW"/>
</dbReference>
<keyword evidence="10" id="KW-0449">Lipoprotein</keyword>
<dbReference type="InterPro" id="IPR024156">
    <property type="entry name" value="Small_GTPase_ARF"/>
</dbReference>
<evidence type="ECO:0000256" key="4">
    <source>
        <dbReference type="ARBA" id="ARBA00022707"/>
    </source>
</evidence>
<dbReference type="GO" id="GO:0005794">
    <property type="term" value="C:Golgi apparatus"/>
    <property type="evidence" value="ECO:0007669"/>
    <property type="project" value="UniProtKB-SubCell"/>
</dbReference>
<evidence type="ECO:0000256" key="6">
    <source>
        <dbReference type="ARBA" id="ARBA00022892"/>
    </source>
</evidence>
<evidence type="ECO:0000256" key="10">
    <source>
        <dbReference type="ARBA" id="ARBA00023288"/>
    </source>
</evidence>
<accession>A0A978UT32</accession>
<dbReference type="EMBL" id="JAEACU010000009">
    <property type="protein sequence ID" value="KAH7518032.1"/>
    <property type="molecule type" value="Genomic_DNA"/>
</dbReference>
<evidence type="ECO:0000256" key="2">
    <source>
        <dbReference type="ARBA" id="ARBA00010290"/>
    </source>
</evidence>
<comment type="caution">
    <text evidence="12">The sequence shown here is derived from an EMBL/GenBank/DDBJ whole genome shotgun (WGS) entry which is preliminary data.</text>
</comment>
<organism evidence="12 13">
    <name type="scientific">Ziziphus jujuba var. spinosa</name>
    <dbReference type="NCBI Taxonomy" id="714518"/>
    <lineage>
        <taxon>Eukaryota</taxon>
        <taxon>Viridiplantae</taxon>
        <taxon>Streptophyta</taxon>
        <taxon>Embryophyta</taxon>
        <taxon>Tracheophyta</taxon>
        <taxon>Spermatophyta</taxon>
        <taxon>Magnoliopsida</taxon>
        <taxon>eudicotyledons</taxon>
        <taxon>Gunneridae</taxon>
        <taxon>Pentapetalae</taxon>
        <taxon>rosids</taxon>
        <taxon>fabids</taxon>
        <taxon>Rosales</taxon>
        <taxon>Rhamnaceae</taxon>
        <taxon>Paliureae</taxon>
        <taxon>Ziziphus</taxon>
    </lineage>
</organism>
<evidence type="ECO:0000256" key="5">
    <source>
        <dbReference type="ARBA" id="ARBA00022741"/>
    </source>
</evidence>
<protein>
    <recommendedName>
        <fullName evidence="14">ADP-ribosylation factor 1-like</fullName>
    </recommendedName>
</protein>
<evidence type="ECO:0000256" key="8">
    <source>
        <dbReference type="ARBA" id="ARBA00023034"/>
    </source>
</evidence>
<reference evidence="12" key="1">
    <citation type="journal article" date="2021" name="Front. Plant Sci.">
        <title>Chromosome-Scale Genome Assembly for Chinese Sour Jujube and Insights Into Its Genome Evolution and Domestication Signature.</title>
        <authorList>
            <person name="Shen L.-Y."/>
            <person name="Luo H."/>
            <person name="Wang X.-L."/>
            <person name="Wang X.-M."/>
            <person name="Qiu X.-J."/>
            <person name="Liu H."/>
            <person name="Zhou S.-S."/>
            <person name="Jia K.-H."/>
            <person name="Nie S."/>
            <person name="Bao Y.-T."/>
            <person name="Zhang R.-G."/>
            <person name="Yun Q.-Z."/>
            <person name="Chai Y.-H."/>
            <person name="Lu J.-Y."/>
            <person name="Li Y."/>
            <person name="Zhao S.-W."/>
            <person name="Mao J.-F."/>
            <person name="Jia S.-G."/>
            <person name="Mao Y.-M."/>
        </authorList>
    </citation>
    <scope>NUCLEOTIDE SEQUENCE</scope>
    <source>
        <strain evidence="12">AT0</strain>
        <tissue evidence="12">Leaf</tissue>
    </source>
</reference>